<dbReference type="Gene3D" id="3.40.1280.10">
    <property type="match status" value="1"/>
</dbReference>
<protein>
    <recommendedName>
        <fullName evidence="3">tRNA/rRNA methyltransferase SpoU type domain-containing protein</fullName>
    </recommendedName>
</protein>
<dbReference type="EMBL" id="CAUJNA010001230">
    <property type="protein sequence ID" value="CAJ1385402.1"/>
    <property type="molecule type" value="Genomic_DNA"/>
</dbReference>
<dbReference type="SUPFAM" id="SSF75217">
    <property type="entry name" value="alpha/beta knot"/>
    <property type="match status" value="1"/>
</dbReference>
<dbReference type="InterPro" id="IPR029026">
    <property type="entry name" value="tRNA_m1G_MTases_N"/>
</dbReference>
<name>A0AA36IDQ8_9DINO</name>
<proteinExistence type="predicted"/>
<evidence type="ECO:0008006" key="3">
    <source>
        <dbReference type="Google" id="ProtNLM"/>
    </source>
</evidence>
<dbReference type="AlphaFoldDB" id="A0AA36IDQ8"/>
<gene>
    <name evidence="1" type="ORF">EVOR1521_LOCUS12018</name>
</gene>
<comment type="caution">
    <text evidence="1">The sequence shown here is derived from an EMBL/GenBank/DDBJ whole genome shotgun (WGS) entry which is preliminary data.</text>
</comment>
<dbReference type="InterPro" id="IPR029028">
    <property type="entry name" value="Alpha/beta_knot_MTases"/>
</dbReference>
<organism evidence="1 2">
    <name type="scientific">Effrenium voratum</name>
    <dbReference type="NCBI Taxonomy" id="2562239"/>
    <lineage>
        <taxon>Eukaryota</taxon>
        <taxon>Sar</taxon>
        <taxon>Alveolata</taxon>
        <taxon>Dinophyceae</taxon>
        <taxon>Suessiales</taxon>
        <taxon>Symbiodiniaceae</taxon>
        <taxon>Effrenium</taxon>
    </lineage>
</organism>
<reference evidence="1" key="1">
    <citation type="submission" date="2023-08" db="EMBL/GenBank/DDBJ databases">
        <authorList>
            <person name="Chen Y."/>
            <person name="Shah S."/>
            <person name="Dougan E. K."/>
            <person name="Thang M."/>
            <person name="Chan C."/>
        </authorList>
    </citation>
    <scope>NUCLEOTIDE SEQUENCE</scope>
</reference>
<evidence type="ECO:0000313" key="1">
    <source>
        <dbReference type="EMBL" id="CAJ1385402.1"/>
    </source>
</evidence>
<keyword evidence="2" id="KW-1185">Reference proteome</keyword>
<sequence>MARRLTQDGLRQLREQGLRIFCAEDHFAEPVEACEPGDRNWALVVGHEDQGVSADCVALSDARICVPRREDRHHFVALVGPTQITLWRKASPT</sequence>
<accession>A0AA36IDQ8</accession>
<dbReference type="Proteomes" id="UP001178507">
    <property type="component" value="Unassembled WGS sequence"/>
</dbReference>
<evidence type="ECO:0000313" key="2">
    <source>
        <dbReference type="Proteomes" id="UP001178507"/>
    </source>
</evidence>